<dbReference type="OrthoDB" id="269902at2"/>
<proteinExistence type="predicted"/>
<dbReference type="InterPro" id="IPR019660">
    <property type="entry name" value="Put_sensory_transdc_reg_YbjN"/>
</dbReference>
<dbReference type="EMBL" id="CP001804">
    <property type="protein sequence ID" value="ACY14236.1"/>
    <property type="molecule type" value="Genomic_DNA"/>
</dbReference>
<sequence length="153" mass="16940">MDTISKFDDLAAFFSKSGLQHQADSDQSVVQIPTRNGPLEGAMFIRWDTNQKVVHFVQTMNITLTDERMADLALAVAILNHALPLPGFGINVGERQCYFRISMPFRPDGTLSEKEIQGLFNHAVGTATQHLPTLRDVAENGAEPMKILEQTSV</sequence>
<keyword evidence="2" id="KW-1185">Reference proteome</keyword>
<name>D0LWY9_HALO1</name>
<protein>
    <recommendedName>
        <fullName evidence="3">Tir chaperone family protein</fullName>
    </recommendedName>
</protein>
<evidence type="ECO:0000313" key="1">
    <source>
        <dbReference type="EMBL" id="ACY14236.1"/>
    </source>
</evidence>
<dbReference type="Pfam" id="PF10722">
    <property type="entry name" value="YbjN"/>
    <property type="match status" value="1"/>
</dbReference>
<dbReference type="Proteomes" id="UP000001880">
    <property type="component" value="Chromosome"/>
</dbReference>
<organism evidence="1 2">
    <name type="scientific">Haliangium ochraceum (strain DSM 14365 / JCM 11303 / SMP-2)</name>
    <dbReference type="NCBI Taxonomy" id="502025"/>
    <lineage>
        <taxon>Bacteria</taxon>
        <taxon>Pseudomonadati</taxon>
        <taxon>Myxococcota</taxon>
        <taxon>Polyangia</taxon>
        <taxon>Haliangiales</taxon>
        <taxon>Kofleriaceae</taxon>
        <taxon>Haliangium</taxon>
    </lineage>
</organism>
<accession>D0LWY9</accession>
<dbReference type="AlphaFoldDB" id="D0LWY9"/>
<dbReference type="RefSeq" id="WP_012826844.1">
    <property type="nucleotide sequence ID" value="NC_013440.1"/>
</dbReference>
<gene>
    <name evidence="1" type="ordered locus">Hoch_1686</name>
</gene>
<dbReference type="HOGENOM" id="CLU_1710728_0_0_7"/>
<evidence type="ECO:0000313" key="2">
    <source>
        <dbReference type="Proteomes" id="UP000001880"/>
    </source>
</evidence>
<reference evidence="1 2" key="1">
    <citation type="journal article" date="2010" name="Stand. Genomic Sci.">
        <title>Complete genome sequence of Haliangium ochraceum type strain (SMP-2).</title>
        <authorList>
            <consortium name="US DOE Joint Genome Institute (JGI-PGF)"/>
            <person name="Ivanova N."/>
            <person name="Daum C."/>
            <person name="Lang E."/>
            <person name="Abt B."/>
            <person name="Kopitz M."/>
            <person name="Saunders E."/>
            <person name="Lapidus A."/>
            <person name="Lucas S."/>
            <person name="Glavina Del Rio T."/>
            <person name="Nolan M."/>
            <person name="Tice H."/>
            <person name="Copeland A."/>
            <person name="Cheng J.F."/>
            <person name="Chen F."/>
            <person name="Bruce D."/>
            <person name="Goodwin L."/>
            <person name="Pitluck S."/>
            <person name="Mavromatis K."/>
            <person name="Pati A."/>
            <person name="Mikhailova N."/>
            <person name="Chen A."/>
            <person name="Palaniappan K."/>
            <person name="Land M."/>
            <person name="Hauser L."/>
            <person name="Chang Y.J."/>
            <person name="Jeffries C.D."/>
            <person name="Detter J.C."/>
            <person name="Brettin T."/>
            <person name="Rohde M."/>
            <person name="Goker M."/>
            <person name="Bristow J."/>
            <person name="Markowitz V."/>
            <person name="Eisen J.A."/>
            <person name="Hugenholtz P."/>
            <person name="Kyrpides N.C."/>
            <person name="Klenk H.P."/>
        </authorList>
    </citation>
    <scope>NUCLEOTIDE SEQUENCE [LARGE SCALE GENOMIC DNA]</scope>
    <source>
        <strain evidence="2">DSM 14365 / CIP 107738 / JCM 11303 / AJ 13395 / SMP-2</strain>
    </source>
</reference>
<evidence type="ECO:0008006" key="3">
    <source>
        <dbReference type="Google" id="ProtNLM"/>
    </source>
</evidence>
<dbReference type="KEGG" id="hoh:Hoch_1686"/>
<dbReference type="eggNOG" id="COG5465">
    <property type="taxonomic scope" value="Bacteria"/>
</dbReference>